<evidence type="ECO:0000313" key="1">
    <source>
        <dbReference type="EMBL" id="GAK53941.1"/>
    </source>
</evidence>
<dbReference type="EMBL" id="DF820460">
    <property type="protein sequence ID" value="GAK53941.1"/>
    <property type="molecule type" value="Genomic_DNA"/>
</dbReference>
<dbReference type="Proteomes" id="UP000030700">
    <property type="component" value="Unassembled WGS sequence"/>
</dbReference>
<dbReference type="STRING" id="1499966.U14_05218"/>
<evidence type="ECO:0000313" key="2">
    <source>
        <dbReference type="Proteomes" id="UP000030700"/>
    </source>
</evidence>
<reference evidence="1" key="1">
    <citation type="journal article" date="2015" name="PeerJ">
        <title>First genomic representation of candidate bacterial phylum KSB3 points to enhanced environmental sensing as a trigger of wastewater bulking.</title>
        <authorList>
            <person name="Sekiguchi Y."/>
            <person name="Ohashi A."/>
            <person name="Parks D.H."/>
            <person name="Yamauchi T."/>
            <person name="Tyson G.W."/>
            <person name="Hugenholtz P."/>
        </authorList>
    </citation>
    <scope>NUCLEOTIDE SEQUENCE [LARGE SCALE GENOMIC DNA]</scope>
</reference>
<gene>
    <name evidence="1" type="ORF">U14_05218</name>
</gene>
<name>A0A081BRB0_9BACT</name>
<keyword evidence="2" id="KW-1185">Reference proteome</keyword>
<accession>A0A081BRB0</accession>
<sequence>MMRIEELRPAKFKELEDDEEFWKPLRSGQTPASMDELLGPYYAYDATGHVLNKIFDLPRRLEDHELMRVAFDPARKELYLMQPSDIVYIGKS</sequence>
<proteinExistence type="predicted"/>
<organism evidence="1">
    <name type="scientific">Candidatus Moduliflexus flocculans</name>
    <dbReference type="NCBI Taxonomy" id="1499966"/>
    <lineage>
        <taxon>Bacteria</taxon>
        <taxon>Candidatus Moduliflexota</taxon>
        <taxon>Candidatus Moduliflexia</taxon>
        <taxon>Candidatus Moduliflexales</taxon>
        <taxon>Candidatus Moduliflexaceae</taxon>
    </lineage>
</organism>
<dbReference type="HOGENOM" id="CLU_2407299_0_0_0"/>
<dbReference type="AlphaFoldDB" id="A0A081BRB0"/>
<protein>
    <submittedName>
        <fullName evidence="1">Uncharacterized protein</fullName>
    </submittedName>
</protein>